<name>A0A4U6TME0_SETVI</name>
<keyword evidence="2" id="KW-1185">Reference proteome</keyword>
<accession>A0A4U6TME0</accession>
<evidence type="ECO:0008006" key="3">
    <source>
        <dbReference type="Google" id="ProtNLM"/>
    </source>
</evidence>
<dbReference type="EMBL" id="CM016558">
    <property type="protein sequence ID" value="TKW03838.1"/>
    <property type="molecule type" value="Genomic_DNA"/>
</dbReference>
<evidence type="ECO:0000313" key="2">
    <source>
        <dbReference type="Proteomes" id="UP000298652"/>
    </source>
</evidence>
<gene>
    <name evidence="1" type="ORF">SEVIR_7G067600v2</name>
</gene>
<dbReference type="Proteomes" id="UP000298652">
    <property type="component" value="Chromosome 7"/>
</dbReference>
<sequence length="106" mass="11832">MYLDSYTCEMCILRKRETVADLFLCCNFAKACWASIGASAGGTFFMKIIILMSASIWACRNNWTFNGTPPSVEACKRMFITELSLISSHRARSPFGPSIADWLSSL</sequence>
<dbReference type="AlphaFoldDB" id="A0A4U6TME0"/>
<organism evidence="1 2">
    <name type="scientific">Setaria viridis</name>
    <name type="common">Green bristlegrass</name>
    <name type="synonym">Setaria italica subsp. viridis</name>
    <dbReference type="NCBI Taxonomy" id="4556"/>
    <lineage>
        <taxon>Eukaryota</taxon>
        <taxon>Viridiplantae</taxon>
        <taxon>Streptophyta</taxon>
        <taxon>Embryophyta</taxon>
        <taxon>Tracheophyta</taxon>
        <taxon>Spermatophyta</taxon>
        <taxon>Magnoliopsida</taxon>
        <taxon>Liliopsida</taxon>
        <taxon>Poales</taxon>
        <taxon>Poaceae</taxon>
        <taxon>PACMAD clade</taxon>
        <taxon>Panicoideae</taxon>
        <taxon>Panicodae</taxon>
        <taxon>Paniceae</taxon>
        <taxon>Cenchrinae</taxon>
        <taxon>Setaria</taxon>
    </lineage>
</organism>
<proteinExistence type="predicted"/>
<protein>
    <recommendedName>
        <fullName evidence="3">Reverse transcriptase zinc-binding domain-containing protein</fullName>
    </recommendedName>
</protein>
<dbReference type="Gramene" id="TKW03838">
    <property type="protein sequence ID" value="TKW03838"/>
    <property type="gene ID" value="SEVIR_7G067600v2"/>
</dbReference>
<reference evidence="1" key="1">
    <citation type="submission" date="2019-03" db="EMBL/GenBank/DDBJ databases">
        <title>WGS assembly of Setaria viridis.</title>
        <authorList>
            <person name="Huang P."/>
            <person name="Jenkins J."/>
            <person name="Grimwood J."/>
            <person name="Barry K."/>
            <person name="Healey A."/>
            <person name="Mamidi S."/>
            <person name="Sreedasyam A."/>
            <person name="Shu S."/>
            <person name="Feldman M."/>
            <person name="Wu J."/>
            <person name="Yu Y."/>
            <person name="Chen C."/>
            <person name="Johnson J."/>
            <person name="Rokhsar D."/>
            <person name="Baxter I."/>
            <person name="Schmutz J."/>
            <person name="Brutnell T."/>
            <person name="Kellogg E."/>
        </authorList>
    </citation>
    <scope>NUCLEOTIDE SEQUENCE [LARGE SCALE GENOMIC DNA]</scope>
</reference>
<evidence type="ECO:0000313" key="1">
    <source>
        <dbReference type="EMBL" id="TKW03838.1"/>
    </source>
</evidence>